<organism evidence="2 3">
    <name type="scientific">Limosilactobacillus reuteri</name>
    <name type="common">Lactobacillus reuteri</name>
    <dbReference type="NCBI Taxonomy" id="1598"/>
    <lineage>
        <taxon>Bacteria</taxon>
        <taxon>Bacillati</taxon>
        <taxon>Bacillota</taxon>
        <taxon>Bacilli</taxon>
        <taxon>Lactobacillales</taxon>
        <taxon>Lactobacillaceae</taxon>
        <taxon>Limosilactobacillus</taxon>
    </lineage>
</organism>
<dbReference type="Pfam" id="PF01610">
    <property type="entry name" value="DDE_Tnp_ISL3"/>
    <property type="match status" value="1"/>
</dbReference>
<sequence>MTSVTPTCTKWRKLTSEFLKHAYNQRDFTTFFQLLKLRPDSVSHYAIHRCQVLARYKEGIKWGFETKFSNGRTEGINNRIKTIKRVACGYRYFTAFKTRIYLIIGHQIQTN</sequence>
<dbReference type="InterPro" id="IPR047951">
    <property type="entry name" value="Transpos_ISL3"/>
</dbReference>
<comment type="caution">
    <text evidence="2">The sequence shown here is derived from an EMBL/GenBank/DDBJ whole genome shotgun (WGS) entry which is preliminary data.</text>
</comment>
<dbReference type="InterPro" id="IPR002560">
    <property type="entry name" value="Transposase_DDE"/>
</dbReference>
<dbReference type="PANTHER" id="PTHR33498:SF1">
    <property type="entry name" value="TRANSPOSASE FOR INSERTION SEQUENCE ELEMENT IS1557"/>
    <property type="match status" value="1"/>
</dbReference>
<dbReference type="PANTHER" id="PTHR33498">
    <property type="entry name" value="TRANSPOSASE FOR INSERTION SEQUENCE ELEMENT IS1557"/>
    <property type="match status" value="1"/>
</dbReference>
<dbReference type="EMBL" id="MCNS01000001">
    <property type="protein sequence ID" value="OCX50215.1"/>
    <property type="molecule type" value="Genomic_DNA"/>
</dbReference>
<dbReference type="AlphaFoldDB" id="A0A1C2GFD1"/>
<name>A0A1C2GFD1_LIMRT</name>
<gene>
    <name evidence="2" type="ORF">BFD03_00180</name>
</gene>
<reference evidence="2 3" key="1">
    <citation type="submission" date="2016-08" db="EMBL/GenBank/DDBJ databases">
        <title>Probiotic bacterium isolated from chicken gut.</title>
        <authorList>
            <person name="Levy J.L."/>
            <person name="Hassan H.M."/>
            <person name="Mendoza M.A."/>
        </authorList>
    </citation>
    <scope>NUCLEOTIDE SEQUENCE [LARGE SCALE GENOMIC DNA]</scope>
    <source>
        <strain evidence="2 3">P43</strain>
    </source>
</reference>
<accession>A0A1C2GFD1</accession>
<proteinExistence type="predicted"/>
<evidence type="ECO:0000313" key="2">
    <source>
        <dbReference type="EMBL" id="OCX50215.1"/>
    </source>
</evidence>
<protein>
    <recommendedName>
        <fullName evidence="1">Transposase IS204/IS1001/IS1096/IS1165 DDE domain-containing protein</fullName>
    </recommendedName>
</protein>
<evidence type="ECO:0000313" key="3">
    <source>
        <dbReference type="Proteomes" id="UP000095141"/>
    </source>
</evidence>
<dbReference type="Proteomes" id="UP000095141">
    <property type="component" value="Unassembled WGS sequence"/>
</dbReference>
<evidence type="ECO:0000259" key="1">
    <source>
        <dbReference type="Pfam" id="PF01610"/>
    </source>
</evidence>
<feature type="domain" description="Transposase IS204/IS1001/IS1096/IS1165 DDE" evidence="1">
    <location>
        <begin position="39"/>
        <end position="100"/>
    </location>
</feature>